<dbReference type="NCBIfam" id="TIGR02605">
    <property type="entry name" value="CxxC_CxxC_SSSS"/>
    <property type="match status" value="1"/>
</dbReference>
<dbReference type="Proteomes" id="UP000317716">
    <property type="component" value="Unassembled WGS sequence"/>
</dbReference>
<feature type="domain" description="Putative regulatory protein FmdB zinc ribbon" evidence="1">
    <location>
        <begin position="1"/>
        <end position="42"/>
    </location>
</feature>
<protein>
    <submittedName>
        <fullName evidence="2">Zinc ribbon domain-containing protein</fullName>
    </submittedName>
</protein>
<dbReference type="EMBL" id="VBOS01000149">
    <property type="protein sequence ID" value="TMQ56813.1"/>
    <property type="molecule type" value="Genomic_DNA"/>
</dbReference>
<dbReference type="Pfam" id="PF09723">
    <property type="entry name" value="Zn_ribbon_8"/>
    <property type="match status" value="1"/>
</dbReference>
<sequence length="68" mass="7417">MPIFEYHCASCGKRFENLQARADEASPPCPHCGAREVQRQLSAFAVVGQRPEKAPGPCGSPDCVCRQQ</sequence>
<dbReference type="Gene3D" id="2.20.28.30">
    <property type="entry name" value="RNA polymerase ii, chain L"/>
    <property type="match status" value="1"/>
</dbReference>
<reference evidence="2 3" key="1">
    <citation type="journal article" date="2019" name="Nat. Microbiol.">
        <title>Mediterranean grassland soil C-N compound turnover is dependent on rainfall and depth, and is mediated by genomically divergent microorganisms.</title>
        <authorList>
            <person name="Diamond S."/>
            <person name="Andeer P.F."/>
            <person name="Li Z."/>
            <person name="Crits-Christoph A."/>
            <person name="Burstein D."/>
            <person name="Anantharaman K."/>
            <person name="Lane K.R."/>
            <person name="Thomas B.C."/>
            <person name="Pan C."/>
            <person name="Northen T.R."/>
            <person name="Banfield J.F."/>
        </authorList>
    </citation>
    <scope>NUCLEOTIDE SEQUENCE [LARGE SCALE GENOMIC DNA]</scope>
    <source>
        <strain evidence="2">WS_2</strain>
    </source>
</reference>
<proteinExistence type="predicted"/>
<dbReference type="InterPro" id="IPR013429">
    <property type="entry name" value="Regulatory_FmdB_Zinc_ribbon"/>
</dbReference>
<organism evidence="2 3">
    <name type="scientific">Eiseniibacteriota bacterium</name>
    <dbReference type="NCBI Taxonomy" id="2212470"/>
    <lineage>
        <taxon>Bacteria</taxon>
        <taxon>Candidatus Eiseniibacteriota</taxon>
    </lineage>
</organism>
<accession>A0A538SZL0</accession>
<evidence type="ECO:0000313" key="3">
    <source>
        <dbReference type="Proteomes" id="UP000317716"/>
    </source>
</evidence>
<dbReference type="AlphaFoldDB" id="A0A538SZL0"/>
<evidence type="ECO:0000259" key="1">
    <source>
        <dbReference type="SMART" id="SM00834"/>
    </source>
</evidence>
<gene>
    <name evidence="2" type="ORF">E6K72_04380</name>
</gene>
<comment type="caution">
    <text evidence="2">The sequence shown here is derived from an EMBL/GenBank/DDBJ whole genome shotgun (WGS) entry which is preliminary data.</text>
</comment>
<name>A0A538SZL0_UNCEI</name>
<dbReference type="SMART" id="SM00834">
    <property type="entry name" value="CxxC_CXXC_SSSS"/>
    <property type="match status" value="1"/>
</dbReference>
<evidence type="ECO:0000313" key="2">
    <source>
        <dbReference type="EMBL" id="TMQ56813.1"/>
    </source>
</evidence>